<sequence>MPQIPPPLPDQPVGPLVPGLPDGIADATFQPVMGTDLRIQVWGTDDQTAEQAQGVALAEVQRLSAVFTTWDESSALCQWRRGELEDGDVRFPPELRQVLAEAAGWFAAGDGAYHPACEVLRERWLRAEREDVVPDRAEMAELASSIRDLPWRVDDGRIVRVGDCAGADLNAFVKGWIVDRGLELAADLPGVRRVALNAGGDLRHHGEGDWGVGIEDPLRPSDNRANRLATIRVRNRAVATSGLARRGFRVAGQWFGHVVDPRTGWPVTHLAQATVLAPDAATADVLATICGVPAPDEALDWLAAASDEYDALLVTSEGVVLRSAGFPG</sequence>
<evidence type="ECO:0000256" key="5">
    <source>
        <dbReference type="ARBA" id="ARBA00022679"/>
    </source>
</evidence>
<keyword evidence="4 11" id="KW-0285">Flavoprotein</keyword>
<dbReference type="Proteomes" id="UP001596266">
    <property type="component" value="Unassembled WGS sequence"/>
</dbReference>
<comment type="catalytic activity">
    <reaction evidence="10 11">
        <text>L-threonyl-[protein] + FAD = FMN-L-threonyl-[protein] + AMP + H(+)</text>
        <dbReference type="Rhea" id="RHEA:36847"/>
        <dbReference type="Rhea" id="RHEA-COMP:11060"/>
        <dbReference type="Rhea" id="RHEA-COMP:11061"/>
        <dbReference type="ChEBI" id="CHEBI:15378"/>
        <dbReference type="ChEBI" id="CHEBI:30013"/>
        <dbReference type="ChEBI" id="CHEBI:57692"/>
        <dbReference type="ChEBI" id="CHEBI:74257"/>
        <dbReference type="ChEBI" id="CHEBI:456215"/>
        <dbReference type="EC" id="2.7.1.180"/>
    </reaction>
</comment>
<evidence type="ECO:0000256" key="8">
    <source>
        <dbReference type="ARBA" id="ARBA00022842"/>
    </source>
</evidence>
<keyword evidence="13" id="KW-1185">Reference proteome</keyword>
<evidence type="ECO:0000256" key="10">
    <source>
        <dbReference type="ARBA" id="ARBA00048540"/>
    </source>
</evidence>
<evidence type="ECO:0000256" key="6">
    <source>
        <dbReference type="ARBA" id="ARBA00022723"/>
    </source>
</evidence>
<evidence type="ECO:0000256" key="11">
    <source>
        <dbReference type="PIRNR" id="PIRNR006268"/>
    </source>
</evidence>
<evidence type="ECO:0000313" key="12">
    <source>
        <dbReference type="EMBL" id="MFC6396889.1"/>
    </source>
</evidence>
<keyword evidence="8 11" id="KW-0460">Magnesium</keyword>
<dbReference type="EC" id="2.7.1.180" evidence="2 11"/>
<dbReference type="PANTHER" id="PTHR30040">
    <property type="entry name" value="THIAMINE BIOSYNTHESIS LIPOPROTEIN APBE"/>
    <property type="match status" value="1"/>
</dbReference>
<dbReference type="GO" id="GO:0016740">
    <property type="term" value="F:transferase activity"/>
    <property type="evidence" value="ECO:0007669"/>
    <property type="project" value="UniProtKB-KW"/>
</dbReference>
<accession>A0ABW1X287</accession>
<dbReference type="InterPro" id="IPR024932">
    <property type="entry name" value="ApbE"/>
</dbReference>
<protein>
    <recommendedName>
        <fullName evidence="3 11">FAD:protein FMN transferase</fullName>
        <ecNumber evidence="2 11">2.7.1.180</ecNumber>
    </recommendedName>
    <alternativeName>
        <fullName evidence="9 11">Flavin transferase</fullName>
    </alternativeName>
</protein>
<comment type="similarity">
    <text evidence="11">Belongs to the ApbE family.</text>
</comment>
<organism evidence="12 13">
    <name type="scientific">Luteococcus sanguinis</name>
    <dbReference type="NCBI Taxonomy" id="174038"/>
    <lineage>
        <taxon>Bacteria</taxon>
        <taxon>Bacillati</taxon>
        <taxon>Actinomycetota</taxon>
        <taxon>Actinomycetes</taxon>
        <taxon>Propionibacteriales</taxon>
        <taxon>Propionibacteriaceae</taxon>
        <taxon>Luteococcus</taxon>
    </lineage>
</organism>
<evidence type="ECO:0000256" key="3">
    <source>
        <dbReference type="ARBA" id="ARBA00016337"/>
    </source>
</evidence>
<proteinExistence type="inferred from homology"/>
<evidence type="ECO:0000256" key="1">
    <source>
        <dbReference type="ARBA" id="ARBA00001946"/>
    </source>
</evidence>
<evidence type="ECO:0000256" key="2">
    <source>
        <dbReference type="ARBA" id="ARBA00011955"/>
    </source>
</evidence>
<gene>
    <name evidence="12" type="ORF">ACFP57_07820</name>
</gene>
<dbReference type="SUPFAM" id="SSF143631">
    <property type="entry name" value="ApbE-like"/>
    <property type="match status" value="1"/>
</dbReference>
<name>A0ABW1X287_9ACTN</name>
<dbReference type="EMBL" id="JBHSUA010000015">
    <property type="protein sequence ID" value="MFC6396889.1"/>
    <property type="molecule type" value="Genomic_DNA"/>
</dbReference>
<dbReference type="Gene3D" id="3.10.520.10">
    <property type="entry name" value="ApbE-like domains"/>
    <property type="match status" value="1"/>
</dbReference>
<evidence type="ECO:0000313" key="13">
    <source>
        <dbReference type="Proteomes" id="UP001596266"/>
    </source>
</evidence>
<keyword evidence="6 11" id="KW-0479">Metal-binding</keyword>
<dbReference type="RefSeq" id="WP_343884112.1">
    <property type="nucleotide sequence ID" value="NZ_BAAAKI010000001.1"/>
</dbReference>
<keyword evidence="7 11" id="KW-0274">FAD</keyword>
<keyword evidence="5 11" id="KW-0808">Transferase</keyword>
<dbReference type="InterPro" id="IPR003374">
    <property type="entry name" value="ApbE-like_sf"/>
</dbReference>
<reference evidence="13" key="1">
    <citation type="journal article" date="2019" name="Int. J. Syst. Evol. Microbiol.">
        <title>The Global Catalogue of Microorganisms (GCM) 10K type strain sequencing project: providing services to taxonomists for standard genome sequencing and annotation.</title>
        <authorList>
            <consortium name="The Broad Institute Genomics Platform"/>
            <consortium name="The Broad Institute Genome Sequencing Center for Infectious Disease"/>
            <person name="Wu L."/>
            <person name="Ma J."/>
        </authorList>
    </citation>
    <scope>NUCLEOTIDE SEQUENCE [LARGE SCALE GENOMIC DNA]</scope>
    <source>
        <strain evidence="13">CGMCC 1.15277</strain>
    </source>
</reference>
<comment type="caution">
    <text evidence="12">The sequence shown here is derived from an EMBL/GenBank/DDBJ whole genome shotgun (WGS) entry which is preliminary data.</text>
</comment>
<dbReference type="PANTHER" id="PTHR30040:SF2">
    <property type="entry name" value="FAD:PROTEIN FMN TRANSFERASE"/>
    <property type="match status" value="1"/>
</dbReference>
<evidence type="ECO:0000256" key="7">
    <source>
        <dbReference type="ARBA" id="ARBA00022827"/>
    </source>
</evidence>
<evidence type="ECO:0000256" key="4">
    <source>
        <dbReference type="ARBA" id="ARBA00022630"/>
    </source>
</evidence>
<evidence type="ECO:0000256" key="9">
    <source>
        <dbReference type="ARBA" id="ARBA00031306"/>
    </source>
</evidence>
<dbReference type="PIRSF" id="PIRSF006268">
    <property type="entry name" value="ApbE"/>
    <property type="match status" value="1"/>
</dbReference>
<comment type="cofactor">
    <cofactor evidence="1">
        <name>Mg(2+)</name>
        <dbReference type="ChEBI" id="CHEBI:18420"/>
    </cofactor>
</comment>
<dbReference type="Pfam" id="PF02424">
    <property type="entry name" value="ApbE"/>
    <property type="match status" value="1"/>
</dbReference>